<dbReference type="Proteomes" id="UP000051913">
    <property type="component" value="Unassembled WGS sequence"/>
</dbReference>
<reference evidence="1 2" key="1">
    <citation type="submission" date="2014-03" db="EMBL/GenBank/DDBJ databases">
        <title>Bradyrhizobium valentinum sp. nov., isolated from effective nodules of Lupinus mariae-josephae, a lupine endemic of basic-lime soils in Eastern Spain.</title>
        <authorList>
            <person name="Duran D."/>
            <person name="Rey L."/>
            <person name="Navarro A."/>
            <person name="Busquets A."/>
            <person name="Imperial J."/>
            <person name="Ruiz-Argueso T."/>
        </authorList>
    </citation>
    <scope>NUCLEOTIDE SEQUENCE [LARGE SCALE GENOMIC DNA]</scope>
    <source>
        <strain evidence="1 2">LmjM3</strain>
    </source>
</reference>
<dbReference type="EMBL" id="LLXX01000122">
    <property type="protein sequence ID" value="KRR04715.1"/>
    <property type="molecule type" value="Genomic_DNA"/>
</dbReference>
<organism evidence="1 2">
    <name type="scientific">Bradyrhizobium valentinum</name>
    <dbReference type="NCBI Taxonomy" id="1518501"/>
    <lineage>
        <taxon>Bacteria</taxon>
        <taxon>Pseudomonadati</taxon>
        <taxon>Pseudomonadota</taxon>
        <taxon>Alphaproteobacteria</taxon>
        <taxon>Hyphomicrobiales</taxon>
        <taxon>Nitrobacteraceae</taxon>
        <taxon>Bradyrhizobium</taxon>
    </lineage>
</organism>
<evidence type="ECO:0000313" key="2">
    <source>
        <dbReference type="Proteomes" id="UP000051913"/>
    </source>
</evidence>
<comment type="caution">
    <text evidence="1">The sequence shown here is derived from an EMBL/GenBank/DDBJ whole genome shotgun (WGS) entry which is preliminary data.</text>
</comment>
<proteinExistence type="predicted"/>
<protein>
    <submittedName>
        <fullName evidence="1">Uncharacterized protein</fullName>
    </submittedName>
</protein>
<name>A0A0R3LAQ4_9BRAD</name>
<dbReference type="AlphaFoldDB" id="A0A0R3LAQ4"/>
<keyword evidence="2" id="KW-1185">Reference proteome</keyword>
<evidence type="ECO:0000313" key="1">
    <source>
        <dbReference type="EMBL" id="KRR04715.1"/>
    </source>
</evidence>
<gene>
    <name evidence="1" type="ORF">CP49_18590</name>
</gene>
<accession>A0A0R3LAQ4</accession>
<sequence length="73" mass="7981">MRAGIEERPMSGAVTRSKIETLSAAVTSLIGRPIGLIAGLELRAACAIAYASKQERRSPRRKWAELSLRSGQW</sequence>